<dbReference type="Proteomes" id="UP000214646">
    <property type="component" value="Unassembled WGS sequence"/>
</dbReference>
<evidence type="ECO:0008006" key="4">
    <source>
        <dbReference type="Google" id="ProtNLM"/>
    </source>
</evidence>
<proteinExistence type="predicted"/>
<evidence type="ECO:0000313" key="3">
    <source>
        <dbReference type="Proteomes" id="UP000214646"/>
    </source>
</evidence>
<dbReference type="RefSeq" id="WP_088259711.1">
    <property type="nucleotide sequence ID" value="NZ_NIDE01000017.1"/>
</dbReference>
<protein>
    <recommendedName>
        <fullName evidence="4">Carboxypeptidase regulatory-like domain-containing protein</fullName>
    </recommendedName>
</protein>
<dbReference type="AlphaFoldDB" id="A0A225DE01"/>
<feature type="region of interest" description="Disordered" evidence="1">
    <location>
        <begin position="91"/>
        <end position="112"/>
    </location>
</feature>
<evidence type="ECO:0000313" key="2">
    <source>
        <dbReference type="EMBL" id="OWK36748.1"/>
    </source>
</evidence>
<gene>
    <name evidence="2" type="ORF">FRUB_09311</name>
</gene>
<keyword evidence="3" id="KW-1185">Reference proteome</keyword>
<dbReference type="PROSITE" id="PS51257">
    <property type="entry name" value="PROKAR_LIPOPROTEIN"/>
    <property type="match status" value="1"/>
</dbReference>
<reference evidence="3" key="1">
    <citation type="submission" date="2017-06" db="EMBL/GenBank/DDBJ databases">
        <title>Genome analysis of Fimbriiglobus ruber SP5, the first member of the order Planctomycetales with confirmed chitinolytic capability.</title>
        <authorList>
            <person name="Ravin N.V."/>
            <person name="Rakitin A.L."/>
            <person name="Ivanova A.A."/>
            <person name="Beletsky A.V."/>
            <person name="Kulichevskaya I.S."/>
            <person name="Mardanov A.V."/>
            <person name="Dedysh S.N."/>
        </authorList>
    </citation>
    <scope>NUCLEOTIDE SEQUENCE [LARGE SCALE GENOMIC DNA]</scope>
    <source>
        <strain evidence="3">SP5</strain>
    </source>
</reference>
<name>A0A225DE01_9BACT</name>
<feature type="compositionally biased region" description="Pro residues" evidence="1">
    <location>
        <begin position="92"/>
        <end position="104"/>
    </location>
</feature>
<organism evidence="2 3">
    <name type="scientific">Fimbriiglobus ruber</name>
    <dbReference type="NCBI Taxonomy" id="1908690"/>
    <lineage>
        <taxon>Bacteria</taxon>
        <taxon>Pseudomonadati</taxon>
        <taxon>Planctomycetota</taxon>
        <taxon>Planctomycetia</taxon>
        <taxon>Gemmatales</taxon>
        <taxon>Gemmataceae</taxon>
        <taxon>Fimbriiglobus</taxon>
    </lineage>
</organism>
<accession>A0A225DE01</accession>
<dbReference type="EMBL" id="NIDE01000017">
    <property type="protein sequence ID" value="OWK36748.1"/>
    <property type="molecule type" value="Genomic_DNA"/>
</dbReference>
<evidence type="ECO:0000256" key="1">
    <source>
        <dbReference type="SAM" id="MobiDB-lite"/>
    </source>
</evidence>
<sequence>MISRFAAAAVVTAAALFLTSCEKPDGLNRGGELTGMIALDDKPIGGGRVEIYSADGVNAVGCDVRPDGGYTLKEPPLGDCKLVVKTSILKGMPPPPKTPAGPKPPAKENSSAGMVVPKDVGLVFVPIPAKYEELATTDLKVTVKSGKQTHDIKLASK</sequence>
<comment type="caution">
    <text evidence="2">The sequence shown here is derived from an EMBL/GenBank/DDBJ whole genome shotgun (WGS) entry which is preliminary data.</text>
</comment>